<reference evidence="3 4" key="1">
    <citation type="submission" date="2013-02" db="EMBL/GenBank/DDBJ databases">
        <title>The Genome Sequence of Enterococcus asini ATCC_700915.</title>
        <authorList>
            <consortium name="The Broad Institute Genome Sequencing Platform"/>
            <consortium name="The Broad Institute Genome Sequencing Center for Infectious Disease"/>
            <person name="Earl A.M."/>
            <person name="Gilmore M.S."/>
            <person name="Lebreton F."/>
            <person name="Walker B."/>
            <person name="Young S.K."/>
            <person name="Zeng Q."/>
            <person name="Gargeya S."/>
            <person name="Fitzgerald M."/>
            <person name="Haas B."/>
            <person name="Abouelleil A."/>
            <person name="Alvarado L."/>
            <person name="Arachchi H.M."/>
            <person name="Berlin A.M."/>
            <person name="Chapman S.B."/>
            <person name="Dewar J."/>
            <person name="Goldberg J."/>
            <person name="Griggs A."/>
            <person name="Gujja S."/>
            <person name="Hansen M."/>
            <person name="Howarth C."/>
            <person name="Imamovic A."/>
            <person name="Larimer J."/>
            <person name="McCowan C."/>
            <person name="Murphy C."/>
            <person name="Neiman D."/>
            <person name="Pearson M."/>
            <person name="Priest M."/>
            <person name="Roberts A."/>
            <person name="Saif S."/>
            <person name="Shea T."/>
            <person name="Sisk P."/>
            <person name="Sykes S."/>
            <person name="Wortman J."/>
            <person name="Nusbaum C."/>
            <person name="Birren B."/>
        </authorList>
    </citation>
    <scope>NUCLEOTIDE SEQUENCE [LARGE SCALE GENOMIC DNA]</scope>
    <source>
        <strain evidence="3 4">ATCC 700915</strain>
    </source>
</reference>
<dbReference type="InterPro" id="IPR028098">
    <property type="entry name" value="Glyco_trans_4-like_N"/>
</dbReference>
<dbReference type="OrthoDB" id="9806653at2"/>
<dbReference type="Pfam" id="PF00534">
    <property type="entry name" value="Glycos_transf_1"/>
    <property type="match status" value="1"/>
</dbReference>
<dbReference type="STRING" id="57732.RU94_GL001570"/>
<gene>
    <name evidence="3" type="ORF">UAS_01612</name>
</gene>
<dbReference type="GeneID" id="78365152"/>
<feature type="domain" description="Glycosyl transferase family 1" evidence="1">
    <location>
        <begin position="197"/>
        <end position="355"/>
    </location>
</feature>
<dbReference type="HOGENOM" id="CLU_009583_0_1_9"/>
<feature type="domain" description="Glycosyltransferase subfamily 4-like N-terminal" evidence="2">
    <location>
        <begin position="28"/>
        <end position="180"/>
    </location>
</feature>
<dbReference type="Proteomes" id="UP000013777">
    <property type="component" value="Unassembled WGS sequence"/>
</dbReference>
<dbReference type="SUPFAM" id="SSF53756">
    <property type="entry name" value="UDP-Glycosyltransferase/glycogen phosphorylase"/>
    <property type="match status" value="1"/>
</dbReference>
<evidence type="ECO:0000259" key="1">
    <source>
        <dbReference type="Pfam" id="PF00534"/>
    </source>
</evidence>
<dbReference type="AlphaFoldDB" id="R2RSN2"/>
<dbReference type="Gene3D" id="3.40.50.2000">
    <property type="entry name" value="Glycogen Phosphorylase B"/>
    <property type="match status" value="2"/>
</dbReference>
<dbReference type="InterPro" id="IPR050194">
    <property type="entry name" value="Glycosyltransferase_grp1"/>
</dbReference>
<name>R2RSN2_9ENTE</name>
<proteinExistence type="predicted"/>
<accession>R2RSN2</accession>
<organism evidence="3 4">
    <name type="scientific">Enterococcus asini ATCC 700915</name>
    <dbReference type="NCBI Taxonomy" id="1158606"/>
    <lineage>
        <taxon>Bacteria</taxon>
        <taxon>Bacillati</taxon>
        <taxon>Bacillota</taxon>
        <taxon>Bacilli</taxon>
        <taxon>Lactobacillales</taxon>
        <taxon>Enterococcaceae</taxon>
        <taxon>Enterococcus</taxon>
    </lineage>
</organism>
<dbReference type="EMBL" id="AJAP01000013">
    <property type="protein sequence ID" value="EOH86360.1"/>
    <property type="molecule type" value="Genomic_DNA"/>
</dbReference>
<dbReference type="PANTHER" id="PTHR45947">
    <property type="entry name" value="SULFOQUINOVOSYL TRANSFERASE SQD2"/>
    <property type="match status" value="1"/>
</dbReference>
<dbReference type="PANTHER" id="PTHR45947:SF3">
    <property type="entry name" value="SULFOQUINOVOSYL TRANSFERASE SQD2"/>
    <property type="match status" value="1"/>
</dbReference>
<dbReference type="GO" id="GO:0016757">
    <property type="term" value="F:glycosyltransferase activity"/>
    <property type="evidence" value="ECO:0007669"/>
    <property type="project" value="InterPro"/>
</dbReference>
<evidence type="ECO:0000313" key="4">
    <source>
        <dbReference type="Proteomes" id="UP000013777"/>
    </source>
</evidence>
<dbReference type="PATRIC" id="fig|1158606.3.peg.1568"/>
<evidence type="ECO:0008006" key="5">
    <source>
        <dbReference type="Google" id="ProtNLM"/>
    </source>
</evidence>
<keyword evidence="4" id="KW-1185">Reference proteome</keyword>
<dbReference type="CDD" id="cd03808">
    <property type="entry name" value="GT4_CapM-like"/>
    <property type="match status" value="1"/>
</dbReference>
<evidence type="ECO:0000259" key="2">
    <source>
        <dbReference type="Pfam" id="PF13439"/>
    </source>
</evidence>
<dbReference type="Pfam" id="PF13439">
    <property type="entry name" value="Glyco_transf_4"/>
    <property type="match status" value="1"/>
</dbReference>
<comment type="caution">
    <text evidence="3">The sequence shown here is derived from an EMBL/GenBank/DDBJ whole genome shotgun (WGS) entry which is preliminary data.</text>
</comment>
<protein>
    <recommendedName>
        <fullName evidence="5">Glycosyltransferase subfamily 4-like N-terminal domain-containing protein</fullName>
    </recommendedName>
</protein>
<dbReference type="InterPro" id="IPR001296">
    <property type="entry name" value="Glyco_trans_1"/>
</dbReference>
<sequence length="376" mass="42788">MSKKDKVLIVGAVGSMIANFNMENISLLKDEGYDVEVAANFGEIDPISKDKKNKMFTSFKENSIVFHQVDFQRGIGSPKRNIAVVLQLRKLISDKQYKFIHTNSPLASALVRVANIKHKTKIIYTAHGFQFFKGGRKRDWLLFYPVERLLASKTDVLITINNEDYERAKKMGFKKVEKIPGVGVDIQKFKPKDNRTKSNGSDKLILLSVGELNNNKNHMTVIEAIKYLPDKENLEYWICGTGENESKYEDYIKENNLSNIVKLLGYRTDVSDVLEKSDIFVFPSFREGLPVSVIEAMAKGKPILASNIRGNIDLVDNNKGGILFNPKDSKNVTDIISTVLKSNHHLNDFGNYNYRKSMKYDISVVNMKMLKIYRSI</sequence>
<evidence type="ECO:0000313" key="3">
    <source>
        <dbReference type="EMBL" id="EOH86360.1"/>
    </source>
</evidence>
<dbReference type="eggNOG" id="COG0438">
    <property type="taxonomic scope" value="Bacteria"/>
</dbReference>
<dbReference type="RefSeq" id="WP_010754248.1">
    <property type="nucleotide sequence ID" value="NZ_ASVU01000001.1"/>
</dbReference>